<feature type="compositionally biased region" description="Low complexity" evidence="1">
    <location>
        <begin position="311"/>
        <end position="322"/>
    </location>
</feature>
<dbReference type="InParanoid" id="A0A0G4ENA5"/>
<evidence type="ECO:0000256" key="1">
    <source>
        <dbReference type="SAM" id="MobiDB-lite"/>
    </source>
</evidence>
<organism evidence="2 3">
    <name type="scientific">Vitrella brassicaformis (strain CCMP3155)</name>
    <dbReference type="NCBI Taxonomy" id="1169540"/>
    <lineage>
        <taxon>Eukaryota</taxon>
        <taxon>Sar</taxon>
        <taxon>Alveolata</taxon>
        <taxon>Colpodellida</taxon>
        <taxon>Vitrellaceae</taxon>
        <taxon>Vitrella</taxon>
    </lineage>
</organism>
<dbReference type="EMBL" id="CDMY01000271">
    <property type="protein sequence ID" value="CEL98477.1"/>
    <property type="molecule type" value="Genomic_DNA"/>
</dbReference>
<dbReference type="AlphaFoldDB" id="A0A0G4ENA5"/>
<reference evidence="2 3" key="1">
    <citation type="submission" date="2014-11" db="EMBL/GenBank/DDBJ databases">
        <authorList>
            <person name="Zhu J."/>
            <person name="Qi W."/>
            <person name="Song R."/>
        </authorList>
    </citation>
    <scope>NUCLEOTIDE SEQUENCE [LARGE SCALE GENOMIC DNA]</scope>
</reference>
<keyword evidence="3" id="KW-1185">Reference proteome</keyword>
<feature type="region of interest" description="Disordered" evidence="1">
    <location>
        <begin position="308"/>
        <end position="345"/>
    </location>
</feature>
<dbReference type="VEuPathDB" id="CryptoDB:Vbra_5263"/>
<evidence type="ECO:0000313" key="2">
    <source>
        <dbReference type="EMBL" id="CEL98477.1"/>
    </source>
</evidence>
<sequence length="466" mass="52999">MELRDLQPVVQNRTTLKRLKGPKVTGLRYWGVFPETQAASTSCKLEELTAEIDIKEVTFCCIKELHSIRQYWLAPGAREDYTTTRSFSFPMRKLFNFSASDLWDRATTVKLLASLATEASIPSGLDPFPSPTYSYSSALTLSTVVSGLTFPRVTRLSVDRTREGWSPLPDALLESFRGSLFPRVTCLDLSQAQRAGGTIMIGQGVVQVAFSRLPKLQTVTFLPERGDQEGADEMQTEGRVVDRISQVSLRVADVPLEHYAEQAYVHELAPVCLSALDAFPRLPSLVLECRVEERLDHIYTDDECATELSDSDASMPSCASSSGHHPDDLDDEMEDAGDGMHPDSDAARAHMTAFIEEEIANRHVWAAERQRFDREAVWRERRRARQEREMRQAHTWADPPPLDHVIESVWVTYGEERGQFYALLRNRGYEMVELSQLEFDYRLEIRPVGVHVPPRQRRITDYFRPE</sequence>
<dbReference type="PhylomeDB" id="A0A0G4ENA5"/>
<evidence type="ECO:0000313" key="3">
    <source>
        <dbReference type="Proteomes" id="UP000041254"/>
    </source>
</evidence>
<name>A0A0G4ENA5_VITBC</name>
<gene>
    <name evidence="2" type="ORF">Vbra_5263</name>
</gene>
<feature type="compositionally biased region" description="Acidic residues" evidence="1">
    <location>
        <begin position="328"/>
        <end position="337"/>
    </location>
</feature>
<accession>A0A0G4ENA5</accession>
<protein>
    <submittedName>
        <fullName evidence="2">Uncharacterized protein</fullName>
    </submittedName>
</protein>
<proteinExistence type="predicted"/>
<dbReference type="Proteomes" id="UP000041254">
    <property type="component" value="Unassembled WGS sequence"/>
</dbReference>